<keyword evidence="1" id="KW-0812">Transmembrane</keyword>
<keyword evidence="1" id="KW-0472">Membrane</keyword>
<dbReference type="GeneTree" id="ENSGT00910000148804"/>
<feature type="transmembrane region" description="Helical" evidence="1">
    <location>
        <begin position="62"/>
        <end position="80"/>
    </location>
</feature>
<evidence type="ECO:0000256" key="1">
    <source>
        <dbReference type="SAM" id="Phobius"/>
    </source>
</evidence>
<reference evidence="2" key="2">
    <citation type="submission" date="2025-09" db="UniProtKB">
        <authorList>
            <consortium name="Ensembl"/>
        </authorList>
    </citation>
    <scope>IDENTIFICATION</scope>
</reference>
<evidence type="ECO:0000313" key="3">
    <source>
        <dbReference type="Proteomes" id="UP000694407"/>
    </source>
</evidence>
<dbReference type="AlphaFoldDB" id="A0A8C5YMF4"/>
<protein>
    <submittedName>
        <fullName evidence="2">Uncharacterized protein</fullName>
    </submittedName>
</protein>
<sequence>MRARRGWYFSGGCRAWRRGLGWRDDVAEGSMPCVNDQPPASPLGILFALLCPRMSFDLSLPFLGPPAFLHPFLLLPMIFLGHIRPHLPPFPGAVSAVCSRSHTHSVTGSGVCRTQGVAAWRMSMSCWVT</sequence>
<name>A0A8C5YMF4_MARMA</name>
<accession>A0A8C5YMF4</accession>
<organism evidence="2 3">
    <name type="scientific">Marmota marmota marmota</name>
    <name type="common">Alpine marmot</name>
    <dbReference type="NCBI Taxonomy" id="9994"/>
    <lineage>
        <taxon>Eukaryota</taxon>
        <taxon>Metazoa</taxon>
        <taxon>Chordata</taxon>
        <taxon>Craniata</taxon>
        <taxon>Vertebrata</taxon>
        <taxon>Euteleostomi</taxon>
        <taxon>Mammalia</taxon>
        <taxon>Eutheria</taxon>
        <taxon>Euarchontoglires</taxon>
        <taxon>Glires</taxon>
        <taxon>Rodentia</taxon>
        <taxon>Sciuromorpha</taxon>
        <taxon>Sciuridae</taxon>
        <taxon>Xerinae</taxon>
        <taxon>Marmotini</taxon>
        <taxon>Marmota</taxon>
    </lineage>
</organism>
<dbReference type="Proteomes" id="UP000694407">
    <property type="component" value="Unplaced"/>
</dbReference>
<proteinExistence type="predicted"/>
<keyword evidence="1" id="KW-1133">Transmembrane helix</keyword>
<dbReference type="Ensembl" id="ENSMMMT00000002021.1">
    <property type="protein sequence ID" value="ENSMMMP00000001802.1"/>
    <property type="gene ID" value="ENSMMMG00000001666.1"/>
</dbReference>
<keyword evidence="3" id="KW-1185">Reference proteome</keyword>
<evidence type="ECO:0000313" key="2">
    <source>
        <dbReference type="Ensembl" id="ENSMMMP00000001802.1"/>
    </source>
</evidence>
<reference evidence="2" key="1">
    <citation type="submission" date="2025-08" db="UniProtKB">
        <authorList>
            <consortium name="Ensembl"/>
        </authorList>
    </citation>
    <scope>IDENTIFICATION</scope>
</reference>